<evidence type="ECO:0000256" key="2">
    <source>
        <dbReference type="ARBA" id="ARBA00006055"/>
    </source>
</evidence>
<keyword evidence="7" id="KW-0961">Cell wall biogenesis/degradation</keyword>
<sequence>MRSLLLTALTTVLLTNLAAGEGSPDPTGNSKISSGSTSGVDTIAFQNVGFTGYYYDVEKILKPTSKDCSCTLSDSFTVFEGTNAPLNEELSIHFRGPLSLKLFGAYTADDSSTGTWDRISYYNAESQTSTNVTFLTHAGEASTCLGSALTYASSNGTGYADSSTILESNNLINSNEEFIIFSDLECPESGADNSCGVYRSGIPAYHGFSGTTKMFLFEFEMPEANVTLEYYYDMPAIWFLNAKIPRTSQYGSDASCSCWNSGCGEIDVFEVMNSSTTDQLYSTIHDYQGSGDINNGMQADGYFSRDTSSTMKGGVVFGTDGTISIFMLDNLEISDSLEASSVTSWISLDDEVVDALSSVTMNTSSTASKKSNGVIGFEQSWTTTLISVMFLFLMYF</sequence>
<keyword evidence="12" id="KW-1185">Reference proteome</keyword>
<dbReference type="Gene3D" id="2.60.120.200">
    <property type="match status" value="1"/>
</dbReference>
<evidence type="ECO:0000313" key="11">
    <source>
        <dbReference type="EMBL" id="QBM86084.1"/>
    </source>
</evidence>
<dbReference type="STRING" id="2163413.A0A4P6XKJ8"/>
<evidence type="ECO:0000256" key="1">
    <source>
        <dbReference type="ARBA" id="ARBA00000382"/>
    </source>
</evidence>
<evidence type="ECO:0000256" key="5">
    <source>
        <dbReference type="ARBA" id="ARBA00022801"/>
    </source>
</evidence>
<keyword evidence="4 8" id="KW-0732">Signal</keyword>
<name>A0A4P6XKJ8_9ASCO</name>
<proteinExistence type="inferred from homology"/>
<evidence type="ECO:0000256" key="8">
    <source>
        <dbReference type="SAM" id="SignalP"/>
    </source>
</evidence>
<dbReference type="PANTHER" id="PTHR31737:SF3">
    <property type="entry name" value="CELL WALL PROTEIN YJL171C"/>
    <property type="match status" value="1"/>
</dbReference>
<dbReference type="InterPro" id="IPR018805">
    <property type="entry name" value="YJL171C/Tos1_C"/>
</dbReference>
<organism evidence="11 12">
    <name type="scientific">Metschnikowia aff. pulcherrima</name>
    <dbReference type="NCBI Taxonomy" id="2163413"/>
    <lineage>
        <taxon>Eukaryota</taxon>
        <taxon>Fungi</taxon>
        <taxon>Dikarya</taxon>
        <taxon>Ascomycota</taxon>
        <taxon>Saccharomycotina</taxon>
        <taxon>Pichiomycetes</taxon>
        <taxon>Metschnikowiaceae</taxon>
        <taxon>Metschnikowia</taxon>
    </lineage>
</organism>
<dbReference type="Pfam" id="PF10287">
    <property type="entry name" value="YJL171C_Tos1_C"/>
    <property type="match status" value="1"/>
</dbReference>
<keyword evidence="6" id="KW-0326">Glycosidase</keyword>
<dbReference type="EC" id="3.2.1.39" evidence="3"/>
<keyword evidence="5" id="KW-0378">Hydrolase</keyword>
<dbReference type="GO" id="GO:0042973">
    <property type="term" value="F:glucan endo-1,3-beta-D-glucosidase activity"/>
    <property type="evidence" value="ECO:0007669"/>
    <property type="project" value="UniProtKB-EC"/>
</dbReference>
<evidence type="ECO:0000256" key="4">
    <source>
        <dbReference type="ARBA" id="ARBA00022729"/>
    </source>
</evidence>
<dbReference type="EMBL" id="CP034456">
    <property type="protein sequence ID" value="QBM86084.1"/>
    <property type="molecule type" value="Genomic_DNA"/>
</dbReference>
<comment type="similarity">
    <text evidence="2">Belongs to the PGA52 family.</text>
</comment>
<feature type="domain" description="Cell wall protein YJL171C/Tos1 N-terminal" evidence="10">
    <location>
        <begin position="42"/>
        <end position="107"/>
    </location>
</feature>
<evidence type="ECO:0000256" key="6">
    <source>
        <dbReference type="ARBA" id="ARBA00023295"/>
    </source>
</evidence>
<accession>A0A4P6XKJ8</accession>
<feature type="signal peptide" evidence="8">
    <location>
        <begin position="1"/>
        <end position="20"/>
    </location>
</feature>
<evidence type="ECO:0000256" key="7">
    <source>
        <dbReference type="ARBA" id="ARBA00023316"/>
    </source>
</evidence>
<gene>
    <name evidence="11" type="primary">MPUL0A07190</name>
    <name evidence="11" type="ORF">METSCH_A07190</name>
</gene>
<evidence type="ECO:0000313" key="12">
    <source>
        <dbReference type="Proteomes" id="UP000292447"/>
    </source>
</evidence>
<dbReference type="Pfam" id="PF10290">
    <property type="entry name" value="YJL171C_Tos1_N"/>
    <property type="match status" value="1"/>
</dbReference>
<dbReference type="GO" id="GO:0071555">
    <property type="term" value="P:cell wall organization"/>
    <property type="evidence" value="ECO:0007669"/>
    <property type="project" value="UniProtKB-KW"/>
</dbReference>
<comment type="catalytic activity">
    <reaction evidence="1">
        <text>Hydrolysis of (1-&gt;3)-beta-D-glucosidic linkages in (1-&gt;3)-beta-D-glucans.</text>
        <dbReference type="EC" id="3.2.1.39"/>
    </reaction>
</comment>
<evidence type="ECO:0000259" key="9">
    <source>
        <dbReference type="Pfam" id="PF10287"/>
    </source>
</evidence>
<evidence type="ECO:0000256" key="3">
    <source>
        <dbReference type="ARBA" id="ARBA00012780"/>
    </source>
</evidence>
<evidence type="ECO:0000259" key="10">
    <source>
        <dbReference type="Pfam" id="PF10290"/>
    </source>
</evidence>
<dbReference type="Proteomes" id="UP000292447">
    <property type="component" value="Chromosome I"/>
</dbReference>
<protein>
    <recommendedName>
        <fullName evidence="3">glucan endo-1,3-beta-D-glucosidase</fullName>
        <ecNumber evidence="3">3.2.1.39</ecNumber>
    </recommendedName>
</protein>
<dbReference type="GO" id="GO:0009277">
    <property type="term" value="C:fungal-type cell wall"/>
    <property type="evidence" value="ECO:0007669"/>
    <property type="project" value="TreeGrafter"/>
</dbReference>
<dbReference type="InterPro" id="IPR018807">
    <property type="entry name" value="YJL171C/Tos1_N"/>
</dbReference>
<dbReference type="PANTHER" id="PTHR31737">
    <property type="entry name" value="PROTEIN TOS1"/>
    <property type="match status" value="1"/>
</dbReference>
<feature type="chain" id="PRO_5020644329" description="glucan endo-1,3-beta-D-glucosidase" evidence="8">
    <location>
        <begin position="21"/>
        <end position="396"/>
    </location>
</feature>
<feature type="domain" description="Cell wall protein YJL171C/Tos1 C-terminal" evidence="9">
    <location>
        <begin position="114"/>
        <end position="345"/>
    </location>
</feature>
<reference evidence="12" key="1">
    <citation type="submission" date="2019-03" db="EMBL/GenBank/DDBJ databases">
        <title>Snf2 controls pulcherriminic acid biosynthesis and connects pigmentation and antifungal activity of the yeast Metschnikowia pulcherrima.</title>
        <authorList>
            <person name="Gore-Lloyd D."/>
            <person name="Sumann I."/>
            <person name="Brachmann A.O."/>
            <person name="Schneeberger K."/>
            <person name="Ortiz-Merino R.A."/>
            <person name="Moreno-Beltran M."/>
            <person name="Schlaefli M."/>
            <person name="Kirner P."/>
            <person name="Santos Kron A."/>
            <person name="Wolfe K.H."/>
            <person name="Piel J."/>
            <person name="Ahrens C.H."/>
            <person name="Henk D."/>
            <person name="Freimoser F.M."/>
        </authorList>
    </citation>
    <scope>NUCLEOTIDE SEQUENCE [LARGE SCALE GENOMIC DNA]</scope>
    <source>
        <strain evidence="12">APC 1.2</strain>
    </source>
</reference>
<dbReference type="AlphaFoldDB" id="A0A4P6XKJ8"/>